<dbReference type="EMBL" id="BJXN01000003">
    <property type="protein sequence ID" value="GEM89174.1"/>
    <property type="molecule type" value="Genomic_DNA"/>
</dbReference>
<keyword evidence="1" id="KW-0812">Transmembrane</keyword>
<evidence type="ECO:0000256" key="1">
    <source>
        <dbReference type="SAM" id="Phobius"/>
    </source>
</evidence>
<evidence type="ECO:0000313" key="3">
    <source>
        <dbReference type="Proteomes" id="UP000321827"/>
    </source>
</evidence>
<organism evidence="2 3">
    <name type="scientific">Oceanithermus desulfurans NBRC 100063</name>
    <dbReference type="NCBI Taxonomy" id="1227550"/>
    <lineage>
        <taxon>Bacteria</taxon>
        <taxon>Thermotogati</taxon>
        <taxon>Deinococcota</taxon>
        <taxon>Deinococci</taxon>
        <taxon>Thermales</taxon>
        <taxon>Thermaceae</taxon>
        <taxon>Oceanithermus</taxon>
    </lineage>
</organism>
<protein>
    <submittedName>
        <fullName evidence="2">Uncharacterized protein</fullName>
    </submittedName>
</protein>
<accession>A0A511RHP2</accession>
<keyword evidence="1" id="KW-0472">Membrane</keyword>
<dbReference type="OrthoDB" id="9758038at2"/>
<dbReference type="Proteomes" id="UP000321827">
    <property type="component" value="Unassembled WGS sequence"/>
</dbReference>
<sequence>MSSPRAPGSPCAVAERTQLRPPQRIAYAVLALALVALGLRFWALGFTPRILPVLIVLGGVWLGYEAVRPRRSTRYEVSRLWICREGDCRKLSELGVARLDWHRPSVWDGWRPALLLQLGRESWPLELGLEGWHDVWDCLRELRPDLGLPDWRRHQGVLKLLVHHRRRGVRLPPGVEVHEPNLIAMAFLSGITVSLMHNFVVPALGLSGSSWEMMIDSASLVLATWTYSRLDPPKLEYVPSPPGTARTPRT</sequence>
<gene>
    <name evidence="2" type="ORF">ODE01S_06080</name>
</gene>
<dbReference type="AlphaFoldDB" id="A0A511RHP2"/>
<reference evidence="2 3" key="1">
    <citation type="submission" date="2019-07" db="EMBL/GenBank/DDBJ databases">
        <title>Whole genome shotgun sequence of Oceanithermus desulfurans NBRC 100063.</title>
        <authorList>
            <person name="Hosoyama A."/>
            <person name="Uohara A."/>
            <person name="Ohji S."/>
            <person name="Ichikawa N."/>
        </authorList>
    </citation>
    <scope>NUCLEOTIDE SEQUENCE [LARGE SCALE GENOMIC DNA]</scope>
    <source>
        <strain evidence="2 3">NBRC 100063</strain>
    </source>
</reference>
<feature type="transmembrane region" description="Helical" evidence="1">
    <location>
        <begin position="25"/>
        <end position="44"/>
    </location>
</feature>
<keyword evidence="1" id="KW-1133">Transmembrane helix</keyword>
<feature type="transmembrane region" description="Helical" evidence="1">
    <location>
        <begin position="50"/>
        <end position="67"/>
    </location>
</feature>
<dbReference type="RefSeq" id="WP_147145703.1">
    <property type="nucleotide sequence ID" value="NZ_BJXN01000003.1"/>
</dbReference>
<proteinExistence type="predicted"/>
<evidence type="ECO:0000313" key="2">
    <source>
        <dbReference type="EMBL" id="GEM89174.1"/>
    </source>
</evidence>
<comment type="caution">
    <text evidence="2">The sequence shown here is derived from an EMBL/GenBank/DDBJ whole genome shotgun (WGS) entry which is preliminary data.</text>
</comment>
<name>A0A511RHP2_9DEIN</name>